<feature type="non-terminal residue" evidence="3">
    <location>
        <position position="1"/>
    </location>
</feature>
<evidence type="ECO:0000256" key="1">
    <source>
        <dbReference type="SAM" id="Phobius"/>
    </source>
</evidence>
<dbReference type="AlphaFoldDB" id="A0A7C5DB03"/>
<gene>
    <name evidence="3" type="ORF">ENL19_02350</name>
</gene>
<keyword evidence="1" id="KW-0472">Membrane</keyword>
<evidence type="ECO:0000313" key="3">
    <source>
        <dbReference type="EMBL" id="HHE04885.1"/>
    </source>
</evidence>
<protein>
    <submittedName>
        <fullName evidence="3">HPP family protein</fullName>
    </submittedName>
</protein>
<dbReference type="EMBL" id="DRTB01000176">
    <property type="protein sequence ID" value="HHE04885.1"/>
    <property type="molecule type" value="Genomic_DNA"/>
</dbReference>
<feature type="domain" description="HPP transmembrane region" evidence="2">
    <location>
        <begin position="7"/>
        <end position="56"/>
    </location>
</feature>
<dbReference type="Pfam" id="PF04982">
    <property type="entry name" value="TM_HPP"/>
    <property type="match status" value="1"/>
</dbReference>
<comment type="caution">
    <text evidence="3">The sequence shown here is derived from an EMBL/GenBank/DDBJ whole genome shotgun (WGS) entry which is preliminary data.</text>
</comment>
<reference evidence="3" key="1">
    <citation type="journal article" date="2020" name="mSystems">
        <title>Genome- and Community-Level Interaction Insights into Carbon Utilization and Element Cycling Functions of Hydrothermarchaeota in Hydrothermal Sediment.</title>
        <authorList>
            <person name="Zhou Z."/>
            <person name="Liu Y."/>
            <person name="Xu W."/>
            <person name="Pan J."/>
            <person name="Luo Z.H."/>
            <person name="Li M."/>
        </authorList>
    </citation>
    <scope>NUCLEOTIDE SEQUENCE [LARGE SCALE GENOMIC DNA]</scope>
    <source>
        <strain evidence="3">HyVt-74</strain>
    </source>
</reference>
<sequence length="72" mass="7917">LKIHYVIFGALSVGISLFLMAITDTEHPPAAGMALGLVINTWDYNTLLFIVGAVVVMYSVKRILRPLMVDLI</sequence>
<keyword evidence="1" id="KW-1133">Transmembrane helix</keyword>
<feature type="transmembrane region" description="Helical" evidence="1">
    <location>
        <begin position="42"/>
        <end position="60"/>
    </location>
</feature>
<keyword evidence="1" id="KW-0812">Transmembrane</keyword>
<dbReference type="Proteomes" id="UP000886110">
    <property type="component" value="Unassembled WGS sequence"/>
</dbReference>
<proteinExistence type="predicted"/>
<name>A0A7C5DB03_UNCW3</name>
<feature type="transmembrane region" description="Helical" evidence="1">
    <location>
        <begin position="5"/>
        <end position="22"/>
    </location>
</feature>
<accession>A0A7C5DB03</accession>
<dbReference type="InterPro" id="IPR058581">
    <property type="entry name" value="TM_HPP"/>
</dbReference>
<evidence type="ECO:0000259" key="2">
    <source>
        <dbReference type="Pfam" id="PF04982"/>
    </source>
</evidence>
<organism evidence="3">
    <name type="scientific">candidate division WOR-3 bacterium</name>
    <dbReference type="NCBI Taxonomy" id="2052148"/>
    <lineage>
        <taxon>Bacteria</taxon>
        <taxon>Bacteria division WOR-3</taxon>
    </lineage>
</organism>